<dbReference type="InterPro" id="IPR050418">
    <property type="entry name" value="D-iso_2-hydroxyacid_DH_PdxB"/>
</dbReference>
<feature type="domain" description="D-isomer specific 2-hydroxyacid dehydrogenase catalytic" evidence="5">
    <location>
        <begin position="18"/>
        <end position="317"/>
    </location>
</feature>
<dbReference type="OrthoDB" id="9792971at2"/>
<dbReference type="Pfam" id="PF02826">
    <property type="entry name" value="2-Hacid_dh_C"/>
    <property type="match status" value="1"/>
</dbReference>
<dbReference type="Gene3D" id="3.40.50.720">
    <property type="entry name" value="NAD(P)-binding Rossmann-like Domain"/>
    <property type="match status" value="2"/>
</dbReference>
<feature type="domain" description="D-isomer specific 2-hydroxyacid dehydrogenase NAD-binding" evidence="6">
    <location>
        <begin position="109"/>
        <end position="286"/>
    </location>
</feature>
<evidence type="ECO:0000256" key="2">
    <source>
        <dbReference type="ARBA" id="ARBA00023002"/>
    </source>
</evidence>
<dbReference type="PANTHER" id="PTHR43761">
    <property type="entry name" value="D-ISOMER SPECIFIC 2-HYDROXYACID DEHYDROGENASE FAMILY PROTEIN (AFU_ORTHOLOGUE AFUA_1G13630)"/>
    <property type="match status" value="1"/>
</dbReference>
<dbReference type="RefSeq" id="WP_062421827.1">
    <property type="nucleotide sequence ID" value="NZ_BBYA01000009.1"/>
</dbReference>
<comment type="similarity">
    <text evidence="1 4">Belongs to the D-isomer specific 2-hydroxyacid dehydrogenase family.</text>
</comment>
<dbReference type="STRING" id="229920.ADM99_04180"/>
<dbReference type="InterPro" id="IPR036291">
    <property type="entry name" value="NAD(P)-bd_dom_sf"/>
</dbReference>
<evidence type="ECO:0000259" key="5">
    <source>
        <dbReference type="Pfam" id="PF00389"/>
    </source>
</evidence>
<organism evidence="7 8">
    <name type="scientific">Leptolinea tardivitalis</name>
    <dbReference type="NCBI Taxonomy" id="229920"/>
    <lineage>
        <taxon>Bacteria</taxon>
        <taxon>Bacillati</taxon>
        <taxon>Chloroflexota</taxon>
        <taxon>Anaerolineae</taxon>
        <taxon>Anaerolineales</taxon>
        <taxon>Anaerolineaceae</taxon>
        <taxon>Leptolinea</taxon>
    </lineage>
</organism>
<dbReference type="PROSITE" id="PS00671">
    <property type="entry name" value="D_2_HYDROXYACID_DH_3"/>
    <property type="match status" value="1"/>
</dbReference>
<gene>
    <name evidence="7" type="ORF">ADM99_04180</name>
</gene>
<proteinExistence type="inferred from homology"/>
<dbReference type="SUPFAM" id="SSF52283">
    <property type="entry name" value="Formate/glycerate dehydrogenase catalytic domain-like"/>
    <property type="match status" value="1"/>
</dbReference>
<protein>
    <submittedName>
        <fullName evidence="7">Glycerate dehydrogenase</fullName>
    </submittedName>
</protein>
<dbReference type="PROSITE" id="PS00670">
    <property type="entry name" value="D_2_HYDROXYACID_DH_2"/>
    <property type="match status" value="1"/>
</dbReference>
<evidence type="ECO:0000259" key="6">
    <source>
        <dbReference type="Pfam" id="PF02826"/>
    </source>
</evidence>
<dbReference type="PANTHER" id="PTHR43761:SF1">
    <property type="entry name" value="D-ISOMER SPECIFIC 2-HYDROXYACID DEHYDROGENASE CATALYTIC DOMAIN-CONTAINING PROTEIN-RELATED"/>
    <property type="match status" value="1"/>
</dbReference>
<evidence type="ECO:0000256" key="1">
    <source>
        <dbReference type="ARBA" id="ARBA00005854"/>
    </source>
</evidence>
<dbReference type="GO" id="GO:0051287">
    <property type="term" value="F:NAD binding"/>
    <property type="evidence" value="ECO:0007669"/>
    <property type="project" value="InterPro"/>
</dbReference>
<evidence type="ECO:0000256" key="4">
    <source>
        <dbReference type="RuleBase" id="RU003719"/>
    </source>
</evidence>
<accession>A0A0P6XE12</accession>
<dbReference type="GO" id="GO:0016616">
    <property type="term" value="F:oxidoreductase activity, acting on the CH-OH group of donors, NAD or NADP as acceptor"/>
    <property type="evidence" value="ECO:0007669"/>
    <property type="project" value="InterPro"/>
</dbReference>
<dbReference type="Pfam" id="PF00389">
    <property type="entry name" value="2-Hacid_dh"/>
    <property type="match status" value="1"/>
</dbReference>
<evidence type="ECO:0000313" key="8">
    <source>
        <dbReference type="Proteomes" id="UP000050430"/>
    </source>
</evidence>
<keyword evidence="8" id="KW-1185">Reference proteome</keyword>
<evidence type="ECO:0000256" key="3">
    <source>
        <dbReference type="ARBA" id="ARBA00023027"/>
    </source>
</evidence>
<dbReference type="PATRIC" id="fig|229920.5.peg.2488"/>
<evidence type="ECO:0000313" key="7">
    <source>
        <dbReference type="EMBL" id="KPL73405.1"/>
    </source>
</evidence>
<dbReference type="Proteomes" id="UP000050430">
    <property type="component" value="Unassembled WGS sequence"/>
</dbReference>
<keyword evidence="3" id="KW-0520">NAD</keyword>
<dbReference type="FunFam" id="3.40.50.720:FF:000203">
    <property type="entry name" value="D-3-phosphoglycerate dehydrogenase (SerA)"/>
    <property type="match status" value="1"/>
</dbReference>
<keyword evidence="2 4" id="KW-0560">Oxidoreductase</keyword>
<reference evidence="7 8" key="1">
    <citation type="submission" date="2015-07" db="EMBL/GenBank/DDBJ databases">
        <title>Genome sequence of Leptolinea tardivitalis DSM 16556.</title>
        <authorList>
            <person name="Hemp J."/>
            <person name="Ward L.M."/>
            <person name="Pace L.A."/>
            <person name="Fischer W.W."/>
        </authorList>
    </citation>
    <scope>NUCLEOTIDE SEQUENCE [LARGE SCALE GENOMIC DNA]</scope>
    <source>
        <strain evidence="7 8">YMTK-2</strain>
    </source>
</reference>
<dbReference type="InterPro" id="IPR029752">
    <property type="entry name" value="D-isomer_DH_CS1"/>
</dbReference>
<dbReference type="EMBL" id="LGCK01000006">
    <property type="protein sequence ID" value="KPL73405.1"/>
    <property type="molecule type" value="Genomic_DNA"/>
</dbReference>
<comment type="caution">
    <text evidence="7">The sequence shown here is derived from an EMBL/GenBank/DDBJ whole genome shotgun (WGS) entry which is preliminary data.</text>
</comment>
<dbReference type="SUPFAM" id="SSF51735">
    <property type="entry name" value="NAD(P)-binding Rossmann-fold domains"/>
    <property type="match status" value="1"/>
</dbReference>
<sequence length="319" mass="35031">MRIVILDGYTLNPGDLSWEAFHALGDCRIYDRTLPEEIVSRAADCEILLTNKTVISRETIRQLPDLKYIGLLATGYNVVDIKAAAERGIPVTNIPEYGTMSVAQMVFCHLLNLSIHAAEHSQSVHQGKWSECKDYCFWDFPLVELAGLTMGIVGLGRIGSATAVMAKAFGMVVQAYDTRIPPNIPDDVKMTDLETIFRDSDVVSLHCPLTETNAGFVDAKWLKKMKRSAFLINTSRGQLINEKDLAEALNSGQIAGAGLDVLSVEPPPADNPLLTARNCTITPHISWATRSARQRLMVTAVENIQAFENGKPIHVVNGL</sequence>
<dbReference type="InterPro" id="IPR006139">
    <property type="entry name" value="D-isomer_2_OHA_DH_cat_dom"/>
</dbReference>
<dbReference type="PROSITE" id="PS00065">
    <property type="entry name" value="D_2_HYDROXYACID_DH_1"/>
    <property type="match status" value="1"/>
</dbReference>
<dbReference type="AlphaFoldDB" id="A0A0P6XE12"/>
<name>A0A0P6XE12_9CHLR</name>
<dbReference type="InterPro" id="IPR029753">
    <property type="entry name" value="D-isomer_DH_CS"/>
</dbReference>
<dbReference type="CDD" id="cd12162">
    <property type="entry name" value="2-Hacid_dh_4"/>
    <property type="match status" value="1"/>
</dbReference>
<dbReference type="InterPro" id="IPR006140">
    <property type="entry name" value="D-isomer_DH_NAD-bd"/>
</dbReference>